<organism evidence="2">
    <name type="scientific">Schlesneria paludicola</name>
    <dbReference type="NCBI Taxonomy" id="360056"/>
    <lineage>
        <taxon>Bacteria</taxon>
        <taxon>Pseudomonadati</taxon>
        <taxon>Planctomycetota</taxon>
        <taxon>Planctomycetia</taxon>
        <taxon>Planctomycetales</taxon>
        <taxon>Planctomycetaceae</taxon>
        <taxon>Schlesneria</taxon>
    </lineage>
</organism>
<dbReference type="EMBL" id="DSVQ01000004">
    <property type="protein sequence ID" value="HGT37965.1"/>
    <property type="molecule type" value="Genomic_DNA"/>
</dbReference>
<reference evidence="2" key="1">
    <citation type="journal article" date="2020" name="mSystems">
        <title>Genome- and Community-Level Interaction Insights into Carbon Utilization and Element Cycling Functions of Hydrothermarchaeota in Hydrothermal Sediment.</title>
        <authorList>
            <person name="Zhou Z."/>
            <person name="Liu Y."/>
            <person name="Xu W."/>
            <person name="Pan J."/>
            <person name="Luo Z.H."/>
            <person name="Li M."/>
        </authorList>
    </citation>
    <scope>NUCLEOTIDE SEQUENCE [LARGE SCALE GENOMIC DNA]</scope>
    <source>
        <strain evidence="2">SpSt-508</strain>
    </source>
</reference>
<protein>
    <submittedName>
        <fullName evidence="2">Uncharacterized protein</fullName>
    </submittedName>
</protein>
<sequence length="149" mass="16915">MSLQSSAFSLRTSKGLFFDRQKVQSAVSRAERRVLSQFGAHVRQDARQRIRRRKRPSRPGESPTNQTGLLKRHIDFVFDPDRRSVVIGPVLLNRSTGAPATLEHGGETTIETRRREAVRVTITPRPYMGPAFQQELPKLPALWRDSVKG</sequence>
<accession>A0A7C4QMZ2</accession>
<evidence type="ECO:0000256" key="1">
    <source>
        <dbReference type="SAM" id="MobiDB-lite"/>
    </source>
</evidence>
<evidence type="ECO:0000313" key="2">
    <source>
        <dbReference type="EMBL" id="HGT37965.1"/>
    </source>
</evidence>
<dbReference type="AlphaFoldDB" id="A0A7C4QMZ2"/>
<comment type="caution">
    <text evidence="2">The sequence shown here is derived from an EMBL/GenBank/DDBJ whole genome shotgun (WGS) entry which is preliminary data.</text>
</comment>
<gene>
    <name evidence="2" type="ORF">ENS64_01655</name>
</gene>
<name>A0A7C4QMZ2_9PLAN</name>
<feature type="region of interest" description="Disordered" evidence="1">
    <location>
        <begin position="42"/>
        <end position="68"/>
    </location>
</feature>
<proteinExistence type="predicted"/>